<dbReference type="AlphaFoldDB" id="A0A7W9TY16"/>
<comment type="caution">
    <text evidence="2">The sequence shown here is derived from an EMBL/GenBank/DDBJ whole genome shotgun (WGS) entry which is preliminary data.</text>
</comment>
<evidence type="ECO:0000256" key="1">
    <source>
        <dbReference type="SAM" id="MobiDB-lite"/>
    </source>
</evidence>
<proteinExistence type="predicted"/>
<keyword evidence="3" id="KW-1185">Reference proteome</keyword>
<feature type="compositionally biased region" description="Basic and acidic residues" evidence="1">
    <location>
        <begin position="52"/>
        <end position="70"/>
    </location>
</feature>
<feature type="region of interest" description="Disordered" evidence="1">
    <location>
        <begin position="51"/>
        <end position="70"/>
    </location>
</feature>
<evidence type="ECO:0000313" key="2">
    <source>
        <dbReference type="EMBL" id="MBB6103224.1"/>
    </source>
</evidence>
<sequence length="133" mass="15012">MHPADVAAAIRAGATGSWADRKYGWPHKAYFEGIPNPHVGLREIRTSANFKPEGDGWVHRPEPRFDESTGARLPDRDRWVKYSIAGATTYDKFYSVHLQDASPEDRATIEQHLGLSFEFMEDGGVRWQPSKQG</sequence>
<reference evidence="2 3" key="1">
    <citation type="submission" date="2020-08" db="EMBL/GenBank/DDBJ databases">
        <title>Above-ground endophytic microbial communities from plants in different locations in the United States.</title>
        <authorList>
            <person name="Frank C."/>
        </authorList>
    </citation>
    <scope>NUCLEOTIDE SEQUENCE [LARGE SCALE GENOMIC DNA]</scope>
    <source>
        <strain evidence="2 3">WP4_2_2</strain>
    </source>
</reference>
<gene>
    <name evidence="2" type="ORF">F4827_003079</name>
</gene>
<protein>
    <submittedName>
        <fullName evidence="2">Uncharacterized protein</fullName>
    </submittedName>
</protein>
<dbReference type="EMBL" id="JACHBW010000008">
    <property type="protein sequence ID" value="MBB6103224.1"/>
    <property type="molecule type" value="Genomic_DNA"/>
</dbReference>
<evidence type="ECO:0000313" key="3">
    <source>
        <dbReference type="Proteomes" id="UP000571554"/>
    </source>
</evidence>
<name>A0A7W9TY16_9BURK</name>
<dbReference type="RefSeq" id="WP_183724737.1">
    <property type="nucleotide sequence ID" value="NZ_JACHBW010000008.1"/>
</dbReference>
<dbReference type="Proteomes" id="UP000571554">
    <property type="component" value="Unassembled WGS sequence"/>
</dbReference>
<accession>A0A7W9TY16</accession>
<organism evidence="2 3">
    <name type="scientific">Paraburkholderia bannensis</name>
    <dbReference type="NCBI Taxonomy" id="765414"/>
    <lineage>
        <taxon>Bacteria</taxon>
        <taxon>Pseudomonadati</taxon>
        <taxon>Pseudomonadota</taxon>
        <taxon>Betaproteobacteria</taxon>
        <taxon>Burkholderiales</taxon>
        <taxon>Burkholderiaceae</taxon>
        <taxon>Paraburkholderia</taxon>
    </lineage>
</organism>